<evidence type="ECO:0000259" key="7">
    <source>
        <dbReference type="Pfam" id="PF13742"/>
    </source>
</evidence>
<evidence type="ECO:0000256" key="3">
    <source>
        <dbReference type="ARBA" id="ARBA00022801"/>
    </source>
</evidence>
<dbReference type="EMBL" id="UOEW01000320">
    <property type="protein sequence ID" value="VAW41679.1"/>
    <property type="molecule type" value="Genomic_DNA"/>
</dbReference>
<dbReference type="EC" id="3.1.11.6" evidence="8"/>
<organism evidence="8">
    <name type="scientific">hydrothermal vent metagenome</name>
    <dbReference type="NCBI Taxonomy" id="652676"/>
    <lineage>
        <taxon>unclassified sequences</taxon>
        <taxon>metagenomes</taxon>
        <taxon>ecological metagenomes</taxon>
    </lineage>
</organism>
<feature type="coiled-coil region" evidence="5">
    <location>
        <begin position="310"/>
        <end position="337"/>
    </location>
</feature>
<dbReference type="GO" id="GO:0009318">
    <property type="term" value="C:exodeoxyribonuclease VII complex"/>
    <property type="evidence" value="ECO:0007669"/>
    <property type="project" value="InterPro"/>
</dbReference>
<feature type="domain" description="Exonuclease VII large subunit C-terminal" evidence="6">
    <location>
        <begin position="128"/>
        <end position="439"/>
    </location>
</feature>
<evidence type="ECO:0000256" key="5">
    <source>
        <dbReference type="SAM" id="Coils"/>
    </source>
</evidence>
<dbReference type="InterPro" id="IPR020579">
    <property type="entry name" value="Exonuc_VII_lsu_C"/>
</dbReference>
<dbReference type="InterPro" id="IPR003753">
    <property type="entry name" value="Exonuc_VII_L"/>
</dbReference>
<dbReference type="GO" id="GO:0006308">
    <property type="term" value="P:DNA catabolic process"/>
    <property type="evidence" value="ECO:0007669"/>
    <property type="project" value="InterPro"/>
</dbReference>
<name>A0A3B0VXM8_9ZZZZ</name>
<dbReference type="NCBIfam" id="TIGR00237">
    <property type="entry name" value="xseA"/>
    <property type="match status" value="1"/>
</dbReference>
<dbReference type="AlphaFoldDB" id="A0A3B0VXM8"/>
<dbReference type="CDD" id="cd04489">
    <property type="entry name" value="ExoVII_LU_OBF"/>
    <property type="match status" value="1"/>
</dbReference>
<evidence type="ECO:0000256" key="4">
    <source>
        <dbReference type="ARBA" id="ARBA00022839"/>
    </source>
</evidence>
<sequence length="445" mass="49456">MQNNKGKSPENALTPNKLNKLARVTLENQIGNVWLIGEVSDLYLAPSGHAYFSLKDSQSSVKCTFFKQYNFKQTAFENGDSLLIFGQATLYAERGTFQIKVERVEKSGVGDMAKAFAELKVKLEALGYFSADKKQKIPTIINSLGIVTSKSSAAITDILNVIKRRNPLLNVKIYHASVQGDKATEEIIDALLTADINNHDVILLTRGGGSEEDLWTFNDVSIAQTLFNLATPCMAAIGHERDTSIADMVADFTAITPTAAAELLTPDLAQIKLRISHSLTSIKKLINNKLNSYNQQLDISYHKLEKSHPKNKISNEKQLINNKYTKLKQAIEQCLQKIDTKLIMQLSNLKHYNFDLTNKKTTINYQSSNIANLMATIYKNKRSKLQTISQSIHTLSPLATLSRGYSITLNKNTGQLVTNTQQVDAGMIIETQLEQGKIVSQVLES</sequence>
<keyword evidence="3 8" id="KW-0378">Hydrolase</keyword>
<evidence type="ECO:0000259" key="6">
    <source>
        <dbReference type="Pfam" id="PF02601"/>
    </source>
</evidence>
<keyword evidence="2" id="KW-0540">Nuclease</keyword>
<dbReference type="Pfam" id="PF13742">
    <property type="entry name" value="tRNA_anti_2"/>
    <property type="match status" value="1"/>
</dbReference>
<proteinExistence type="inferred from homology"/>
<keyword evidence="4" id="KW-0269">Exonuclease</keyword>
<dbReference type="Pfam" id="PF02601">
    <property type="entry name" value="Exonuc_VII_L"/>
    <property type="match status" value="1"/>
</dbReference>
<dbReference type="GO" id="GO:0003676">
    <property type="term" value="F:nucleic acid binding"/>
    <property type="evidence" value="ECO:0007669"/>
    <property type="project" value="InterPro"/>
</dbReference>
<keyword evidence="1" id="KW-0963">Cytoplasm</keyword>
<protein>
    <submittedName>
        <fullName evidence="8">Exodeoxyribonuclease VII large subunit</fullName>
        <ecNumber evidence="8">3.1.11.6</ecNumber>
    </submittedName>
</protein>
<evidence type="ECO:0000313" key="8">
    <source>
        <dbReference type="EMBL" id="VAW41679.1"/>
    </source>
</evidence>
<accession>A0A3B0VXM8</accession>
<dbReference type="HAMAP" id="MF_00378">
    <property type="entry name" value="Exonuc_7_L"/>
    <property type="match status" value="1"/>
</dbReference>
<dbReference type="PANTHER" id="PTHR30008">
    <property type="entry name" value="EXODEOXYRIBONUCLEASE 7 LARGE SUBUNIT"/>
    <property type="match status" value="1"/>
</dbReference>
<evidence type="ECO:0000256" key="2">
    <source>
        <dbReference type="ARBA" id="ARBA00022722"/>
    </source>
</evidence>
<dbReference type="GO" id="GO:0008855">
    <property type="term" value="F:exodeoxyribonuclease VII activity"/>
    <property type="evidence" value="ECO:0007669"/>
    <property type="project" value="UniProtKB-EC"/>
</dbReference>
<dbReference type="InterPro" id="IPR025824">
    <property type="entry name" value="OB-fold_nuc-bd_dom"/>
</dbReference>
<gene>
    <name evidence="8" type="ORF">MNBD_GAMMA01-1655</name>
</gene>
<dbReference type="PANTHER" id="PTHR30008:SF0">
    <property type="entry name" value="EXODEOXYRIBONUCLEASE 7 LARGE SUBUNIT"/>
    <property type="match status" value="1"/>
</dbReference>
<feature type="domain" description="OB-fold nucleic acid binding" evidence="7">
    <location>
        <begin position="17"/>
        <end position="105"/>
    </location>
</feature>
<keyword evidence="5" id="KW-0175">Coiled coil</keyword>
<reference evidence="8" key="1">
    <citation type="submission" date="2018-06" db="EMBL/GenBank/DDBJ databases">
        <authorList>
            <person name="Zhirakovskaya E."/>
        </authorList>
    </citation>
    <scope>NUCLEOTIDE SEQUENCE</scope>
</reference>
<evidence type="ECO:0000256" key="1">
    <source>
        <dbReference type="ARBA" id="ARBA00022490"/>
    </source>
</evidence>